<dbReference type="SUPFAM" id="SSF46785">
    <property type="entry name" value="Winged helix' DNA-binding domain"/>
    <property type="match status" value="1"/>
</dbReference>
<keyword evidence="3" id="KW-1185">Reference proteome</keyword>
<comment type="caution">
    <text evidence="2">The sequence shown here is derived from an EMBL/GenBank/DDBJ whole genome shotgun (WGS) entry which is preliminary data.</text>
</comment>
<evidence type="ECO:0000313" key="3">
    <source>
        <dbReference type="Proteomes" id="UP000076796"/>
    </source>
</evidence>
<protein>
    <submittedName>
        <fullName evidence="2">PadR family transcriptional regulator</fullName>
    </submittedName>
</protein>
<dbReference type="STRING" id="59843.A3958_14705"/>
<accession>A0A163KGB1</accession>
<feature type="domain" description="Transcription regulator PadR N-terminal" evidence="1">
    <location>
        <begin position="6"/>
        <end position="79"/>
    </location>
</feature>
<dbReference type="Gene3D" id="1.10.10.10">
    <property type="entry name" value="Winged helix-like DNA-binding domain superfamily/Winged helix DNA-binding domain"/>
    <property type="match status" value="1"/>
</dbReference>
<dbReference type="EMBL" id="LWMH01000001">
    <property type="protein sequence ID" value="KZS47203.1"/>
    <property type="molecule type" value="Genomic_DNA"/>
</dbReference>
<dbReference type="PANTHER" id="PTHR33169">
    <property type="entry name" value="PADR-FAMILY TRANSCRIPTIONAL REGULATOR"/>
    <property type="match status" value="1"/>
</dbReference>
<proteinExistence type="predicted"/>
<dbReference type="Proteomes" id="UP000076796">
    <property type="component" value="Unassembled WGS sequence"/>
</dbReference>
<dbReference type="InterPro" id="IPR052509">
    <property type="entry name" value="Metal_resp_DNA-bind_regulator"/>
</dbReference>
<evidence type="ECO:0000313" key="2">
    <source>
        <dbReference type="EMBL" id="KZS47203.1"/>
    </source>
</evidence>
<organism evidence="2 3">
    <name type="scientific">Paenibacillus glucanolyticus</name>
    <dbReference type="NCBI Taxonomy" id="59843"/>
    <lineage>
        <taxon>Bacteria</taxon>
        <taxon>Bacillati</taxon>
        <taxon>Bacillota</taxon>
        <taxon>Bacilli</taxon>
        <taxon>Bacillales</taxon>
        <taxon>Paenibacillaceae</taxon>
        <taxon>Paenibacillus</taxon>
    </lineage>
</organism>
<dbReference type="OrthoDB" id="2374094at2"/>
<dbReference type="AlphaFoldDB" id="A0A163KGB1"/>
<dbReference type="InterPro" id="IPR005149">
    <property type="entry name" value="Tscrpt_reg_PadR_N"/>
</dbReference>
<dbReference type="KEGG" id="pglu:A3958_14705"/>
<name>A0A163KGB1_9BACL</name>
<gene>
    <name evidence="2" type="ORF">AWU65_15340</name>
</gene>
<dbReference type="PANTHER" id="PTHR33169:SF14">
    <property type="entry name" value="TRANSCRIPTIONAL REGULATOR RV3488"/>
    <property type="match status" value="1"/>
</dbReference>
<dbReference type="GeneID" id="97557402"/>
<evidence type="ECO:0000259" key="1">
    <source>
        <dbReference type="Pfam" id="PF03551"/>
    </source>
</evidence>
<dbReference type="RefSeq" id="WP_036641037.1">
    <property type="nucleotide sequence ID" value="NZ_CBCSBX010000005.1"/>
</dbReference>
<reference evidence="2" key="1">
    <citation type="journal article" date="2016" name="Genome Announc.">
        <title>Draft genomes of two strains of Paenibacillus glucanolyticus with capability to degrade lignocellulose.</title>
        <authorList>
            <person name="Mathews S.L."/>
            <person name="Pawlak J."/>
            <person name="Grunden A.M."/>
        </authorList>
    </citation>
    <scope>NUCLEOTIDE SEQUENCE [LARGE SCALE GENOMIC DNA]</scope>
    <source>
        <strain evidence="2">SLM1</strain>
    </source>
</reference>
<dbReference type="InterPro" id="IPR036390">
    <property type="entry name" value="WH_DNA-bd_sf"/>
</dbReference>
<dbReference type="InterPro" id="IPR036388">
    <property type="entry name" value="WH-like_DNA-bd_sf"/>
</dbReference>
<sequence length="181" mass="21545">MYELFVLGELVTGDKHGYMLQEILKNAGGPYRQISSGTLYPLLSRMVDNGWIHLKLDETGGGKRPRKIYQITDAGQQKFLELMEKPLEFNMDTEHHFHFKMVYFRYVPKEIRLACLEQYLTYLETNLKHVTEFEAEITFYKPEPEKQRLQLMRVLDHRRQMGLTNIEWIRQEIEAVKSTEE</sequence>
<dbReference type="Pfam" id="PF03551">
    <property type="entry name" value="PadR"/>
    <property type="match status" value="1"/>
</dbReference>